<dbReference type="EMBL" id="JADFFK010000003">
    <property type="protein sequence ID" value="MBE9636301.1"/>
    <property type="molecule type" value="Genomic_DNA"/>
</dbReference>
<comment type="caution">
    <text evidence="1">The sequence shown here is derived from an EMBL/GenBank/DDBJ whole genome shotgun (WGS) entry which is preliminary data.</text>
</comment>
<keyword evidence="2" id="KW-1185">Reference proteome</keyword>
<name>A0ABR9WYG2_9RHOB</name>
<dbReference type="Proteomes" id="UP000607796">
    <property type="component" value="Unassembled WGS sequence"/>
</dbReference>
<gene>
    <name evidence="1" type="ORF">IQ782_05575</name>
</gene>
<sequence length="193" mass="21987">MALLVSAQKFLSLFWEAEKNTTAEMGFGTRFGRMMDDYKSSRHGLSDFKVHFAVFLIDRSELPEQNLIWEFFVKSWPNSHVIPIVAYIDLSIVEKLKRQRKRCNIKNVSSSGFLRKYFPDSYGFKKSLSRAASIVSGSGVPDHHELFSGQPYDLRFDSSDTEVSVFVSPVRAILESDPRSILESIPSMNAHVI</sequence>
<reference evidence="1 2" key="1">
    <citation type="journal article" date="2021" name="Int. J. Syst. Evol. Microbiol.">
        <title>Salipiger mangrovisoli sp. nov., isolated from mangrove soil and the proposal for the reclassification of Paraphaeobacter pallidus as Salipiger pallidus comb. nov.</title>
        <authorList>
            <person name="Du J."/>
            <person name="Liu Y."/>
            <person name="Pei T."/>
            <person name="Deng M.R."/>
            <person name="Zhu H."/>
        </authorList>
    </citation>
    <scope>NUCLEOTIDE SEQUENCE [LARGE SCALE GENOMIC DNA]</scope>
    <source>
        <strain evidence="1 2">6D45A</strain>
    </source>
</reference>
<organism evidence="1 2">
    <name type="scientific">Salipiger mangrovisoli</name>
    <dbReference type="NCBI Taxonomy" id="2865933"/>
    <lineage>
        <taxon>Bacteria</taxon>
        <taxon>Pseudomonadati</taxon>
        <taxon>Pseudomonadota</taxon>
        <taxon>Alphaproteobacteria</taxon>
        <taxon>Rhodobacterales</taxon>
        <taxon>Roseobacteraceae</taxon>
        <taxon>Salipiger</taxon>
    </lineage>
</organism>
<proteinExistence type="predicted"/>
<protein>
    <submittedName>
        <fullName evidence="1">Uncharacterized protein</fullName>
    </submittedName>
</protein>
<evidence type="ECO:0000313" key="2">
    <source>
        <dbReference type="Proteomes" id="UP000607796"/>
    </source>
</evidence>
<evidence type="ECO:0000313" key="1">
    <source>
        <dbReference type="EMBL" id="MBE9636301.1"/>
    </source>
</evidence>
<accession>A0ABR9WYG2</accession>